<dbReference type="RefSeq" id="WP_160799389.1">
    <property type="nucleotide sequence ID" value="NZ_WUUL01000001.1"/>
</dbReference>
<keyword evidence="1" id="KW-0472">Membrane</keyword>
<evidence type="ECO:0000313" key="3">
    <source>
        <dbReference type="EMBL" id="MXQ52356.1"/>
    </source>
</evidence>
<comment type="caution">
    <text evidence="3">The sequence shown here is derived from an EMBL/GenBank/DDBJ whole genome shotgun (WGS) entry which is preliminary data.</text>
</comment>
<dbReference type="InterPro" id="IPR011055">
    <property type="entry name" value="Dup_hybrid_motif"/>
</dbReference>
<dbReference type="PANTHER" id="PTHR21666:SF285">
    <property type="entry name" value="M23 FAMILY METALLOPEPTIDASE"/>
    <property type="match status" value="1"/>
</dbReference>
<evidence type="ECO:0000256" key="1">
    <source>
        <dbReference type="SAM" id="Phobius"/>
    </source>
</evidence>
<dbReference type="InterPro" id="IPR016047">
    <property type="entry name" value="M23ase_b-sheet_dom"/>
</dbReference>
<reference evidence="3 4" key="1">
    <citation type="submission" date="2019-12" db="EMBL/GenBank/DDBJ databases">
        <title>Whole-genome analyses of novel actinobacteria.</title>
        <authorList>
            <person name="Sahin N."/>
            <person name="Saygin H."/>
        </authorList>
    </citation>
    <scope>NUCLEOTIDE SEQUENCE [LARGE SCALE GENOMIC DNA]</scope>
    <source>
        <strain evidence="3 4">KC615</strain>
    </source>
</reference>
<feature type="transmembrane region" description="Helical" evidence="1">
    <location>
        <begin position="81"/>
        <end position="99"/>
    </location>
</feature>
<dbReference type="GO" id="GO:0004222">
    <property type="term" value="F:metalloendopeptidase activity"/>
    <property type="evidence" value="ECO:0007669"/>
    <property type="project" value="TreeGrafter"/>
</dbReference>
<keyword evidence="4" id="KW-1185">Reference proteome</keyword>
<name>A0A6I4VR41_9BACL</name>
<feature type="transmembrane region" description="Helical" evidence="1">
    <location>
        <begin position="15"/>
        <end position="35"/>
    </location>
</feature>
<feature type="transmembrane region" description="Helical" evidence="1">
    <location>
        <begin position="42"/>
        <end position="61"/>
    </location>
</feature>
<proteinExistence type="predicted"/>
<gene>
    <name evidence="3" type="ORF">GSM42_01030</name>
</gene>
<keyword evidence="1" id="KW-1133">Transmembrane helix</keyword>
<keyword evidence="1" id="KW-0812">Transmembrane</keyword>
<dbReference type="EMBL" id="WUUL01000001">
    <property type="protein sequence ID" value="MXQ52356.1"/>
    <property type="molecule type" value="Genomic_DNA"/>
</dbReference>
<dbReference type="PANTHER" id="PTHR21666">
    <property type="entry name" value="PEPTIDASE-RELATED"/>
    <property type="match status" value="1"/>
</dbReference>
<sequence>MFSVEQWRSKAPNRGIWLLDTGSKVLFFAMLFLIGRWDIYSYYLRFIVPVLFLFIVVKSYFQVKHLPWGLSSTNTVEKFSIGIRLMVALIFGFFVVSALKGYSYPTNFIHLSSPLKNGTYYVGHGGSSTQINYHNSHPSQAFALDILKLNRIGIRANGLAPKDLNQYEIYGETIYSPCEGKIIKVVDGLKELEPNQMNNQTKNYRKKNPSGNSVVIQCKGVEITIAHMIPKSIKVKQGQQVRDGMAIGKVGNSGNSSEPHLHIHAEKNGKGIPVLIDGSFLKRNSLF</sequence>
<accession>A0A6I4VR41</accession>
<dbReference type="Pfam" id="PF01551">
    <property type="entry name" value="Peptidase_M23"/>
    <property type="match status" value="1"/>
</dbReference>
<protein>
    <submittedName>
        <fullName evidence="3">Peptidoglycan DD-metalloendopeptidase family protein</fullName>
    </submittedName>
</protein>
<dbReference type="Proteomes" id="UP000430692">
    <property type="component" value="Unassembled WGS sequence"/>
</dbReference>
<dbReference type="InterPro" id="IPR050570">
    <property type="entry name" value="Cell_wall_metabolism_enzyme"/>
</dbReference>
<feature type="domain" description="M23ase beta-sheet core" evidence="2">
    <location>
        <begin position="171"/>
        <end position="270"/>
    </location>
</feature>
<evidence type="ECO:0000313" key="4">
    <source>
        <dbReference type="Proteomes" id="UP000430692"/>
    </source>
</evidence>
<dbReference type="AlphaFoldDB" id="A0A6I4VR41"/>
<dbReference type="SUPFAM" id="SSF51261">
    <property type="entry name" value="Duplicated hybrid motif"/>
    <property type="match status" value="1"/>
</dbReference>
<evidence type="ECO:0000259" key="2">
    <source>
        <dbReference type="Pfam" id="PF01551"/>
    </source>
</evidence>
<dbReference type="Gene3D" id="2.70.70.10">
    <property type="entry name" value="Glucose Permease (Domain IIA)"/>
    <property type="match status" value="1"/>
</dbReference>
<dbReference type="CDD" id="cd12797">
    <property type="entry name" value="M23_peptidase"/>
    <property type="match status" value="1"/>
</dbReference>
<organism evidence="3 4">
    <name type="scientific">Shimazuella alba</name>
    <dbReference type="NCBI Taxonomy" id="2690964"/>
    <lineage>
        <taxon>Bacteria</taxon>
        <taxon>Bacillati</taxon>
        <taxon>Bacillota</taxon>
        <taxon>Bacilli</taxon>
        <taxon>Bacillales</taxon>
        <taxon>Thermoactinomycetaceae</taxon>
        <taxon>Shimazuella</taxon>
    </lineage>
</organism>